<dbReference type="PROSITE" id="PS00108">
    <property type="entry name" value="PROTEIN_KINASE_ST"/>
    <property type="match status" value="1"/>
</dbReference>
<dbReference type="PANTHER" id="PTHR48012">
    <property type="entry name" value="STERILE20-LIKE KINASE, ISOFORM B-RELATED"/>
    <property type="match status" value="1"/>
</dbReference>
<dbReference type="Pfam" id="PF00069">
    <property type="entry name" value="Pkinase"/>
    <property type="match status" value="1"/>
</dbReference>
<dbReference type="PANTHER" id="PTHR48012:SF26">
    <property type="entry name" value="SERINE_THREONINE-PROTEIN KINASE DDB_G0283821-RELATED"/>
    <property type="match status" value="1"/>
</dbReference>
<dbReference type="GO" id="GO:0005737">
    <property type="term" value="C:cytoplasm"/>
    <property type="evidence" value="ECO:0007669"/>
    <property type="project" value="TreeGrafter"/>
</dbReference>
<feature type="compositionally biased region" description="Polar residues" evidence="6">
    <location>
        <begin position="1277"/>
        <end position="1286"/>
    </location>
</feature>
<feature type="binding site" evidence="5">
    <location>
        <position position="291"/>
    </location>
    <ligand>
        <name>ATP</name>
        <dbReference type="ChEBI" id="CHEBI:30616"/>
    </ligand>
</feature>
<feature type="region of interest" description="Disordered" evidence="6">
    <location>
        <begin position="217"/>
        <end position="245"/>
    </location>
</feature>
<feature type="domain" description="Protein kinase" evidence="7">
    <location>
        <begin position="262"/>
        <end position="516"/>
    </location>
</feature>
<evidence type="ECO:0000256" key="1">
    <source>
        <dbReference type="ARBA" id="ARBA00012513"/>
    </source>
</evidence>
<dbReference type="GO" id="GO:0005524">
    <property type="term" value="F:ATP binding"/>
    <property type="evidence" value="ECO:0007669"/>
    <property type="project" value="UniProtKB-UniRule"/>
</dbReference>
<evidence type="ECO:0000259" key="7">
    <source>
        <dbReference type="PROSITE" id="PS50011"/>
    </source>
</evidence>
<protein>
    <recommendedName>
        <fullName evidence="1">non-specific serine/threonine protein kinase</fullName>
        <ecNumber evidence="1">2.7.11.1</ecNumber>
    </recommendedName>
</protein>
<dbReference type="Proteomes" id="UP000006769">
    <property type="component" value="Unassembled WGS sequence"/>
</dbReference>
<feature type="compositionally biased region" description="Basic residues" evidence="6">
    <location>
        <begin position="227"/>
        <end position="237"/>
    </location>
</feature>
<gene>
    <name evidence="8" type="ORF">ENU1_052280</name>
</gene>
<feature type="compositionally biased region" description="Basic and acidic residues" evidence="6">
    <location>
        <begin position="217"/>
        <end position="226"/>
    </location>
</feature>
<feature type="compositionally biased region" description="Basic residues" evidence="6">
    <location>
        <begin position="118"/>
        <end position="132"/>
    </location>
</feature>
<keyword evidence="2 8" id="KW-0723">Serine/threonine-protein kinase</keyword>
<keyword evidence="8" id="KW-0808">Transferase</keyword>
<evidence type="ECO:0000256" key="4">
    <source>
        <dbReference type="ARBA" id="ARBA00022840"/>
    </source>
</evidence>
<dbReference type="InterPro" id="IPR008271">
    <property type="entry name" value="Ser/Thr_kinase_AS"/>
</dbReference>
<feature type="compositionally biased region" description="Polar residues" evidence="6">
    <location>
        <begin position="146"/>
        <end position="176"/>
    </location>
</feature>
<evidence type="ECO:0000313" key="9">
    <source>
        <dbReference type="Proteomes" id="UP000006769"/>
    </source>
</evidence>
<dbReference type="OMA" id="NGECASE"/>
<dbReference type="CDD" id="cd06627">
    <property type="entry name" value="STKc_Cdc7_like"/>
    <property type="match status" value="1"/>
</dbReference>
<dbReference type="SUPFAM" id="SSF56112">
    <property type="entry name" value="Protein kinase-like (PK-like)"/>
    <property type="match status" value="1"/>
</dbReference>
<keyword evidence="3 5" id="KW-0547">Nucleotide-binding</keyword>
<dbReference type="PROSITE" id="PS00107">
    <property type="entry name" value="PROTEIN_KINASE_ATP"/>
    <property type="match status" value="1"/>
</dbReference>
<dbReference type="VEuPathDB" id="AmoebaDB:ENU1_052280"/>
<dbReference type="GeneID" id="20072297"/>
<evidence type="ECO:0000256" key="3">
    <source>
        <dbReference type="ARBA" id="ARBA00022741"/>
    </source>
</evidence>
<dbReference type="Gene3D" id="1.10.510.10">
    <property type="entry name" value="Transferase(Phosphotransferase) domain 1"/>
    <property type="match status" value="1"/>
</dbReference>
<dbReference type="OrthoDB" id="8693905at2759"/>
<feature type="compositionally biased region" description="Polar residues" evidence="6">
    <location>
        <begin position="1305"/>
        <end position="1315"/>
    </location>
</feature>
<feature type="compositionally biased region" description="Basic and acidic residues" evidence="6">
    <location>
        <begin position="92"/>
        <end position="104"/>
    </location>
</feature>
<sequence>MSEVEQHLSDEIETVVYKGPVDDDYQGNEIIHRKPLQRKKKKKKHGKKKLKKISTPSSIEEDKELQKEDVTEKELPEQKKDEEQDTNQYSILKDEEFNHVHLDQPVDDDYKENEPTKRKQLNKRKPAKKHLNIPKLEVQKTEDKINQIQPDVNNTKDQYKQQDTSPKSQKVITQPITPRKESTKIDETQNRSFGRSWLSPRNLLQSPKFNTLCKIDEKKEEQQSPKHKEKKVKKSKKHQEEGDDPMITKQLNIIQDNERSMFSIANSIGRGAYGEVFQGMNTDSGEFVAIKQMKVNKKSVMKEVMEEIRLLKKLKHKHIVRYIASTESHGFLYIIMEYMESGSLLNIVKKFNHLNESLSAKYIHQVLDGLTFIHDQGIVHRDIKAANILVAKDGSVKIADFGVSVQMNGNEKQETGNDEDPIGTPNWMAPEVIQMQGTTVKADIWALGCTVIELITGNPPYYDLNPTAALYKIVNDDYPPFPNTVSPQLREFLFSCFKRDPNQRASSRDLLKHKWFITNGIKIEESKKPTFIKALSTTNIKVNLTKKQQNENEDWAEGFILKPPRMREVRTFTARKSTEDDWGEYFIIPNEGINIGKINENNTDNEYKSMCLEDIDLLESEDDERKEQFIKQMKEIGKMIEIGGRDNNKIFQILLQLHNIVLNINIKQLQACVHIIGLFPLFAILEKEEYSGCLQLRLTSLQIINTVLTKDNTSKMNIVMSGCVAIVKFGITHYKSNDLYLNEIVKFIKCIIHNETNKNELQQMFITSGGLELIYLILTMKYDDKHKGNMNVVLEIVNRIVQSQRDIKTRMEFCSRNITTMIFIQYKLIDGLLEFICQTFSLKQYTPALKAITIIILIIDSIMRNDTQIKFIVCQRIISTDLIGILSRTMDTSINSKLNEFVQEDVLFNVCKLCKLLISDTEKEIIYGLFNTKLIFFIVKVLLRCDSLDKELKNCCLINMMKNGLINNVIQCLNILCTSSIIGHKVCLELSSIPNIFLLLKSYCDKGKSNFVMVEEDCLNIILTIAGSITKQQSSSDFILHNALEFLLEYCSKKGIVAHLFSAFRALYQARPKKGLKILGDVKSIVLICNIFNLSNYNDGMCCSELKEFCAIINEHEELIKLYSESTFVYGTASLLRQVVNIEAKKYFAVLMKSLLLNNTHLYNLIMKDKIIIYLNETYTECMENGKEVVGKIVEECLSLVMNASPKHISKKEEQKIIEKLKKEEELKQKLKKENDKFLHQKKENRKGVSFGKPGSNQMLEKALSGEFVEESKQKRSASFTPTQANKNEDLHLSFPVKAIPHLASHSQPSTPSQKSSRKLFSFGKKEEKY</sequence>
<dbReference type="FunFam" id="1.10.510.10:FF:001090">
    <property type="entry name" value="Serine threonine protein kinase putative"/>
    <property type="match status" value="1"/>
</dbReference>
<dbReference type="EMBL" id="JH925960">
    <property type="protein sequence ID" value="EKE41544.1"/>
    <property type="molecule type" value="Genomic_DNA"/>
</dbReference>
<accession>K2HFC6</accession>
<feature type="compositionally biased region" description="Basic and acidic residues" evidence="6">
    <location>
        <begin position="64"/>
        <end position="82"/>
    </location>
</feature>
<dbReference type="InterPro" id="IPR017441">
    <property type="entry name" value="Protein_kinase_ATP_BS"/>
</dbReference>
<name>K2HFC6_ENTNP</name>
<feature type="compositionally biased region" description="Basic and acidic residues" evidence="6">
    <location>
        <begin position="178"/>
        <end position="189"/>
    </location>
</feature>
<organism evidence="8 9">
    <name type="scientific">Entamoeba nuttalli (strain P19)</name>
    <name type="common">Amoeba</name>
    <dbReference type="NCBI Taxonomy" id="1076696"/>
    <lineage>
        <taxon>Eukaryota</taxon>
        <taxon>Amoebozoa</taxon>
        <taxon>Evosea</taxon>
        <taxon>Archamoebae</taxon>
        <taxon>Mastigamoebida</taxon>
        <taxon>Entamoebidae</taxon>
        <taxon>Entamoeba</taxon>
    </lineage>
</organism>
<dbReference type="InterPro" id="IPR000719">
    <property type="entry name" value="Prot_kinase_dom"/>
</dbReference>
<dbReference type="PRINTS" id="PR00109">
    <property type="entry name" value="TYRKINASE"/>
</dbReference>
<dbReference type="SMART" id="SM00220">
    <property type="entry name" value="S_TKc"/>
    <property type="match status" value="1"/>
</dbReference>
<dbReference type="PROSITE" id="PS50011">
    <property type="entry name" value="PROTEIN_KINASE_DOM"/>
    <property type="match status" value="1"/>
</dbReference>
<evidence type="ECO:0000256" key="2">
    <source>
        <dbReference type="ARBA" id="ARBA00022527"/>
    </source>
</evidence>
<dbReference type="InterPro" id="IPR050629">
    <property type="entry name" value="STE20/SPS1-PAK"/>
</dbReference>
<feature type="compositionally biased region" description="Basic and acidic residues" evidence="6">
    <location>
        <begin position="1233"/>
        <end position="1242"/>
    </location>
</feature>
<evidence type="ECO:0000256" key="5">
    <source>
        <dbReference type="PROSITE-ProRule" id="PRU10141"/>
    </source>
</evidence>
<dbReference type="InterPro" id="IPR001245">
    <property type="entry name" value="Ser-Thr/Tyr_kinase_cat_dom"/>
</dbReference>
<evidence type="ECO:0000313" key="8">
    <source>
        <dbReference type="EMBL" id="EKE41544.1"/>
    </source>
</evidence>
<proteinExistence type="predicted"/>
<reference evidence="8 9" key="1">
    <citation type="submission" date="2011-11" db="EMBL/GenBank/DDBJ databases">
        <authorList>
            <person name="Hannick L."/>
            <person name="Karamycheva S."/>
            <person name="Lorenzi H."/>
            <person name="Caler E."/>
        </authorList>
    </citation>
    <scope>NUCLEOTIDE SEQUENCE [LARGE SCALE GENOMIC DNA]</scope>
    <source>
        <strain evidence="8 9">P19</strain>
    </source>
</reference>
<dbReference type="RefSeq" id="XP_008856121.1">
    <property type="nucleotide sequence ID" value="XM_008857899.1"/>
</dbReference>
<feature type="region of interest" description="Disordered" evidence="6">
    <location>
        <begin position="1"/>
        <end position="201"/>
    </location>
</feature>
<feature type="compositionally biased region" description="Basic residues" evidence="6">
    <location>
        <begin position="33"/>
        <end position="52"/>
    </location>
</feature>
<keyword evidence="8" id="KW-0418">Kinase</keyword>
<dbReference type="EC" id="2.7.11.1" evidence="1"/>
<keyword evidence="4 5" id="KW-0067">ATP-binding</keyword>
<feature type="compositionally biased region" description="Basic and acidic residues" evidence="6">
    <location>
        <begin position="1"/>
        <end position="10"/>
    </location>
</feature>
<dbReference type="GO" id="GO:0004674">
    <property type="term" value="F:protein serine/threonine kinase activity"/>
    <property type="evidence" value="ECO:0007669"/>
    <property type="project" value="UniProtKB-KW"/>
</dbReference>
<evidence type="ECO:0000256" key="6">
    <source>
        <dbReference type="SAM" id="MobiDB-lite"/>
    </source>
</evidence>
<dbReference type="InterPro" id="IPR011009">
    <property type="entry name" value="Kinase-like_dom_sf"/>
</dbReference>
<feature type="region of interest" description="Disordered" evidence="6">
    <location>
        <begin position="1233"/>
        <end position="1330"/>
    </location>
</feature>